<organism evidence="2 3">
    <name type="scientific">Qipengyuania pacifica</name>
    <dbReference type="NCBI Taxonomy" id="2860199"/>
    <lineage>
        <taxon>Bacteria</taxon>
        <taxon>Pseudomonadati</taxon>
        <taxon>Pseudomonadota</taxon>
        <taxon>Alphaproteobacteria</taxon>
        <taxon>Sphingomonadales</taxon>
        <taxon>Erythrobacteraceae</taxon>
        <taxon>Qipengyuania</taxon>
    </lineage>
</organism>
<reference evidence="2 3" key="1">
    <citation type="submission" date="2021-08" db="EMBL/GenBank/DDBJ databases">
        <title>Comparative Genomics Analysis of the Genus Qipengyuania Reveals Extensive Genetic Diversity and Metabolic Versatility, Including the Description of Fifteen Novel Species.</title>
        <authorList>
            <person name="Liu Y."/>
        </authorList>
    </citation>
    <scope>NUCLEOTIDE SEQUENCE [LARGE SCALE GENOMIC DNA]</scope>
    <source>
        <strain evidence="2 3">GH25</strain>
    </source>
</reference>
<dbReference type="SUPFAM" id="SSF49452">
    <property type="entry name" value="Starch-binding domain-like"/>
    <property type="match status" value="1"/>
</dbReference>
<dbReference type="Proteomes" id="UP000776651">
    <property type="component" value="Unassembled WGS sequence"/>
</dbReference>
<dbReference type="InterPro" id="IPR047589">
    <property type="entry name" value="DUF11_rpt"/>
</dbReference>
<dbReference type="RefSeq" id="WP_221598136.1">
    <property type="nucleotide sequence ID" value="NZ_JAIGNQ010000003.1"/>
</dbReference>
<protein>
    <recommendedName>
        <fullName evidence="4">DUF11 domain-containing protein</fullName>
    </recommendedName>
</protein>
<feature type="chain" id="PRO_5045168333" description="DUF11 domain-containing protein" evidence="1">
    <location>
        <begin position="30"/>
        <end position="1692"/>
    </location>
</feature>
<evidence type="ECO:0000256" key="1">
    <source>
        <dbReference type="SAM" id="SignalP"/>
    </source>
</evidence>
<name>A0ABS7JIV0_9SPHN</name>
<evidence type="ECO:0000313" key="2">
    <source>
        <dbReference type="EMBL" id="MBX7488809.1"/>
    </source>
</evidence>
<keyword evidence="1" id="KW-0732">Signal</keyword>
<accession>A0ABS7JIV0</accession>
<feature type="signal peptide" evidence="1">
    <location>
        <begin position="1"/>
        <end position="29"/>
    </location>
</feature>
<dbReference type="InterPro" id="IPR013784">
    <property type="entry name" value="Carb-bd-like_fold"/>
</dbReference>
<dbReference type="EMBL" id="JAIGNQ010000003">
    <property type="protein sequence ID" value="MBX7488809.1"/>
    <property type="molecule type" value="Genomic_DNA"/>
</dbReference>
<evidence type="ECO:0000313" key="3">
    <source>
        <dbReference type="Proteomes" id="UP000776651"/>
    </source>
</evidence>
<comment type="caution">
    <text evidence="2">The sequence shown here is derived from an EMBL/GenBank/DDBJ whole genome shotgun (WGS) entry which is preliminary data.</text>
</comment>
<evidence type="ECO:0008006" key="4">
    <source>
        <dbReference type="Google" id="ProtNLM"/>
    </source>
</evidence>
<keyword evidence="3" id="KW-1185">Reference proteome</keyword>
<gene>
    <name evidence="2" type="ORF">K3177_09805</name>
</gene>
<dbReference type="NCBIfam" id="TIGR01451">
    <property type="entry name" value="B_ant_repeat"/>
    <property type="match status" value="1"/>
</dbReference>
<proteinExistence type="predicted"/>
<sequence length="1692" mass="181854">MRFRFPFRLLAAALLAALLSVVVSGEAVHAQTIDNIAHTKWVFGGDTYETTSNTVSVDVDRSKPVITVYRPTTGSGTGISYRAPRCDTASIASAKVAQQAGNTDAELISAVVETSDKVSPGGSILFDVLVPVANIDPRVVDSVDVQVISSAGDSERLTIFETGENTGHFIGRILTHHVPPAPSGTDCRLGVKDGGTVEIEIHARGSAVIVATATVDVLADPFGVVFDSETGEEISGARVTLIDAATGQPATVFAEDGITRWPSTVISGQAITDAAGNTYQIGPGEYWFPLTALGSYRVLVEPPDMYTAPSVATPAQLQQLVREDGSTFVIVDGSFGDRFVLVDQVPRRIDIPLDWSGGAVTVAKTASRDRAEPGDVIFYAITVQNPDASRVKRNVVLVDTPSRWLRFRRDSVRVDGERIEDAAQFSADGSELRIELGDIAGGATRRVTYAMTVRPDAPPGDAENRAVAIDSLGREIIAGTSVEIEREAIASRMTILGRVTAGDCSLIDSRRGIPGVRVMLEDGSFAMTDSEGRYHFEGVVPGTHVVQASRMTLPEGGEFVNCHRDTRNAGSATSRFAIGQGGSLVVADFHARLPESALSSSVETVVETDQGNADAEREGDVVPEANGLATDWMALGDGPDGWLTPEIGHNPRAPAIRVAIRHRKGQKIALRVDGQPVSGLNFEGTREAEAGKYAVSQWRGIPLKHERTMLSADIINSLGEINETIEREVFFTTAPAKVELVPELSNLVADGRTRPVVAVRVLDRNNRPLREGVAGEFTLSAPYQSAEQIERQQLDQLTGLEASSARWVVGGTDGIALIELAPTMVSGSVRLDFRFDDGEIVREQELETWIVPGDIEWTVIGLAEGSVGARTVAENMERAGRFDSDLGDEARVALYAKGRVLGKYLVTLAYDSAKQAEDQRVLGTLDPDAYYTVFGDASTRRFDAASREKLYLRVETATFYALYGDFETGFDQTRLSRYNRTATGVKAEARLGQFRAQGFAAEIATRFRRDEIQGQGITGPYRLSSRGLIANSEKVVLEVRDRFRSELIVSSKEMVRFIDYDIDRLSGTITFKEPVLSRDFDLNPQFVVVDYEIDGFSDGELNAGLRTDWTASGGAVRIGATAVTDKGDGSRTDMGAVDLRARFGDSTELRAEVAASRRDGATSTGWLVEAQHQTGSVDVIAYARSLDAEYGVGQQNGAEQGRRKFGTDARIKLGENLSILGSLWQDDSLTDDGRRRAAQIQLGYTTQASDLRLGIAHFADRLADGTRNDSTVLEGGVTQRLLDNRLELSASTSIALDSAESIDLPARHRIGARYALTENVRIVGLYELADGAEIDARTIKGGFEVTPWEGAKAVTSLGRQDIGEYGNRSFAAFGLAQSLQVTPALTIDATIDGNRTLGGSNTVSDVVNPAQPVASGGQLGQDGTLFEDFNAVTLGMAWRKDRWSATGRAEYRDGEFADRKGLTLGAIRQLGEGSIVGSGFTWTEAKADNGAATQIMDAAIAIAHRPSEAALAFLGKLEFRSDEVTDAVAGEAGAAGNTALLVDGDAKSSRLIASLSTNWSPRGRDASGQMVRRHEFGIFIGARYNFDQFEGYDYAGTTLLGGLDAKFGLGERFEIGARGTVRKGLEDGLTSYAIGPNVGFSPADNALITVGYNFAGFRDQDFSAARETDEGLYASIRIKFDADTFSFLGLGR</sequence>